<dbReference type="PANTHER" id="PTHR45138">
    <property type="entry name" value="REGULATORY COMPONENTS OF SENSORY TRANSDUCTION SYSTEM"/>
    <property type="match status" value="1"/>
</dbReference>
<dbReference type="PROSITE" id="PS50887">
    <property type="entry name" value="GGDEF"/>
    <property type="match status" value="1"/>
</dbReference>
<comment type="caution">
    <text evidence="5">The sequence shown here is derived from an EMBL/GenBank/DDBJ whole genome shotgun (WGS) entry which is preliminary data.</text>
</comment>
<dbReference type="PANTHER" id="PTHR45138:SF9">
    <property type="entry name" value="DIGUANYLATE CYCLASE DGCM-RELATED"/>
    <property type="match status" value="1"/>
</dbReference>
<evidence type="ECO:0000256" key="3">
    <source>
        <dbReference type="SAM" id="Phobius"/>
    </source>
</evidence>
<feature type="transmembrane region" description="Helical" evidence="3">
    <location>
        <begin position="12"/>
        <end position="35"/>
    </location>
</feature>
<evidence type="ECO:0000256" key="2">
    <source>
        <dbReference type="ARBA" id="ARBA00034247"/>
    </source>
</evidence>
<dbReference type="Proteomes" id="UP001161405">
    <property type="component" value="Unassembled WGS sequence"/>
</dbReference>
<comment type="catalytic activity">
    <reaction evidence="2">
        <text>2 GTP = 3',3'-c-di-GMP + 2 diphosphate</text>
        <dbReference type="Rhea" id="RHEA:24898"/>
        <dbReference type="ChEBI" id="CHEBI:33019"/>
        <dbReference type="ChEBI" id="CHEBI:37565"/>
        <dbReference type="ChEBI" id="CHEBI:58805"/>
        <dbReference type="EC" id="2.7.7.65"/>
    </reaction>
</comment>
<dbReference type="InterPro" id="IPR029787">
    <property type="entry name" value="Nucleotide_cyclase"/>
</dbReference>
<dbReference type="SUPFAM" id="SSF55073">
    <property type="entry name" value="Nucleotide cyclase"/>
    <property type="match status" value="1"/>
</dbReference>
<dbReference type="RefSeq" id="WP_284363545.1">
    <property type="nucleotide sequence ID" value="NZ_BSNI01000002.1"/>
</dbReference>
<protein>
    <recommendedName>
        <fullName evidence="1">diguanylate cyclase</fullName>
        <ecNumber evidence="1">2.7.7.65</ecNumber>
    </recommendedName>
</protein>
<gene>
    <name evidence="5" type="ORF">GCM10007879_16520</name>
</gene>
<dbReference type="InterPro" id="IPR000160">
    <property type="entry name" value="GGDEF_dom"/>
</dbReference>
<evidence type="ECO:0000259" key="4">
    <source>
        <dbReference type="PROSITE" id="PS50887"/>
    </source>
</evidence>
<dbReference type="CDD" id="cd01949">
    <property type="entry name" value="GGDEF"/>
    <property type="match status" value="1"/>
</dbReference>
<organism evidence="5 6">
    <name type="scientific">Maritalea porphyrae</name>
    <dbReference type="NCBI Taxonomy" id="880732"/>
    <lineage>
        <taxon>Bacteria</taxon>
        <taxon>Pseudomonadati</taxon>
        <taxon>Pseudomonadota</taxon>
        <taxon>Alphaproteobacteria</taxon>
        <taxon>Hyphomicrobiales</taxon>
        <taxon>Devosiaceae</taxon>
        <taxon>Maritalea</taxon>
    </lineage>
</organism>
<reference evidence="5" key="1">
    <citation type="journal article" date="2014" name="Int. J. Syst. Evol. Microbiol.">
        <title>Complete genome of a new Firmicutes species belonging to the dominant human colonic microbiota ('Ruminococcus bicirculans') reveals two chromosomes and a selective capacity to utilize plant glucans.</title>
        <authorList>
            <consortium name="NISC Comparative Sequencing Program"/>
            <person name="Wegmann U."/>
            <person name="Louis P."/>
            <person name="Goesmann A."/>
            <person name="Henrissat B."/>
            <person name="Duncan S.H."/>
            <person name="Flint H.J."/>
        </authorList>
    </citation>
    <scope>NUCLEOTIDE SEQUENCE</scope>
    <source>
        <strain evidence="5">NBRC 107169</strain>
    </source>
</reference>
<dbReference type="EC" id="2.7.7.65" evidence="1"/>
<dbReference type="InterPro" id="IPR043128">
    <property type="entry name" value="Rev_trsase/Diguanyl_cyclase"/>
</dbReference>
<reference evidence="5" key="2">
    <citation type="submission" date="2023-01" db="EMBL/GenBank/DDBJ databases">
        <title>Draft genome sequence of Maritalea porphyrae strain NBRC 107169.</title>
        <authorList>
            <person name="Sun Q."/>
            <person name="Mori K."/>
        </authorList>
    </citation>
    <scope>NUCLEOTIDE SEQUENCE</scope>
    <source>
        <strain evidence="5">NBRC 107169</strain>
    </source>
</reference>
<evidence type="ECO:0000313" key="5">
    <source>
        <dbReference type="EMBL" id="GLQ17403.1"/>
    </source>
</evidence>
<keyword evidence="3" id="KW-1133">Transmembrane helix</keyword>
<keyword evidence="6" id="KW-1185">Reference proteome</keyword>
<evidence type="ECO:0000256" key="1">
    <source>
        <dbReference type="ARBA" id="ARBA00012528"/>
    </source>
</evidence>
<evidence type="ECO:0000313" key="6">
    <source>
        <dbReference type="Proteomes" id="UP001161405"/>
    </source>
</evidence>
<name>A0ABQ5UQ55_9HYPH</name>
<dbReference type="Gene3D" id="3.30.70.270">
    <property type="match status" value="1"/>
</dbReference>
<feature type="domain" description="GGDEF" evidence="4">
    <location>
        <begin position="113"/>
        <end position="245"/>
    </location>
</feature>
<dbReference type="SMART" id="SM00267">
    <property type="entry name" value="GGDEF"/>
    <property type="match status" value="1"/>
</dbReference>
<accession>A0ABQ5UQ55</accession>
<keyword evidence="3" id="KW-0472">Membrane</keyword>
<proteinExistence type="predicted"/>
<dbReference type="EMBL" id="BSNI01000002">
    <property type="protein sequence ID" value="GLQ17403.1"/>
    <property type="molecule type" value="Genomic_DNA"/>
</dbReference>
<sequence length="255" mass="27921">MNRKQIPILIESGKGAIGITAAALIMAEIAVYFIYSGFGAERLVFEFLTTASITALVALPIGFYISLQKAKLRHLSVKLSWLANHDPLSGLPNRRKFLGEVRENVENNPTHRGVGSFLVIDADHFKTLNDTFGHSAGDDAIRHISDVIEQNLGEGDVAGRIGGEEFGVFLNTTHYQSALKVAEKICRGVRQIRFEDGDNGHRMSVSIGVSTHEPGQSLREFVQAADESLTIAKSAGRNQIVFDCDMRQSQQVALN</sequence>
<feature type="transmembrane region" description="Helical" evidence="3">
    <location>
        <begin position="47"/>
        <end position="67"/>
    </location>
</feature>
<dbReference type="NCBIfam" id="TIGR00254">
    <property type="entry name" value="GGDEF"/>
    <property type="match status" value="1"/>
</dbReference>
<dbReference type="InterPro" id="IPR050469">
    <property type="entry name" value="Diguanylate_Cyclase"/>
</dbReference>
<keyword evidence="3" id="KW-0812">Transmembrane</keyword>
<dbReference type="Pfam" id="PF00990">
    <property type="entry name" value="GGDEF"/>
    <property type="match status" value="1"/>
</dbReference>